<dbReference type="PANTHER" id="PTHR35402">
    <property type="entry name" value="INTEGRAL MEMBRANE PROTEIN-RELATED"/>
    <property type="match status" value="1"/>
</dbReference>
<dbReference type="KEGG" id="nga:Ngar_c10130"/>
<keyword evidence="3" id="KW-1185">Reference proteome</keyword>
<evidence type="ECO:0000313" key="2">
    <source>
        <dbReference type="EMBL" id="AFU57955.1"/>
    </source>
</evidence>
<feature type="transmembrane region" description="Helical" evidence="1">
    <location>
        <begin position="233"/>
        <end position="250"/>
    </location>
</feature>
<reference evidence="2 3" key="1">
    <citation type="journal article" date="2012" name="Environ. Microbiol.">
        <title>The genome of the ammonia-oxidizing Candidatus Nitrososphaera gargensis: insights into metabolic versatility and environmental adaptations.</title>
        <authorList>
            <person name="Spang A."/>
            <person name="Poehlein A."/>
            <person name="Offre P."/>
            <person name="Zumbragel S."/>
            <person name="Haider S."/>
            <person name="Rychlik N."/>
            <person name="Nowka B."/>
            <person name="Schmeisser C."/>
            <person name="Lebedeva E.V."/>
            <person name="Rattei T."/>
            <person name="Bohm C."/>
            <person name="Schmid M."/>
            <person name="Galushko A."/>
            <person name="Hatzenpichler R."/>
            <person name="Weinmaier T."/>
            <person name="Daniel R."/>
            <person name="Schleper C."/>
            <person name="Spieck E."/>
            <person name="Streit W."/>
            <person name="Wagner M."/>
        </authorList>
    </citation>
    <scope>NUCLEOTIDE SEQUENCE [LARGE SCALE GENOMIC DNA]</scope>
    <source>
        <strain evidence="3">Ga9.2</strain>
    </source>
</reference>
<keyword evidence="2" id="KW-0969">Cilium</keyword>
<dbReference type="AlphaFoldDB" id="K0IDX5"/>
<accession>K0IDX5</accession>
<feature type="transmembrane region" description="Helical" evidence="1">
    <location>
        <begin position="481"/>
        <end position="499"/>
    </location>
</feature>
<dbReference type="STRING" id="1237085.Ngar_c10130"/>
<organism evidence="2 3">
    <name type="scientific">Nitrososphaera gargensis (strain Ga9.2)</name>
    <dbReference type="NCBI Taxonomy" id="1237085"/>
    <lineage>
        <taxon>Archaea</taxon>
        <taxon>Nitrososphaerota</taxon>
        <taxon>Nitrososphaeria</taxon>
        <taxon>Nitrososphaerales</taxon>
        <taxon>Nitrososphaeraceae</taxon>
        <taxon>Nitrososphaera</taxon>
    </lineage>
</organism>
<proteinExistence type="predicted"/>
<evidence type="ECO:0000313" key="3">
    <source>
        <dbReference type="Proteomes" id="UP000008037"/>
    </source>
</evidence>
<dbReference type="HOGENOM" id="CLU_036985_0_0_2"/>
<dbReference type="PANTHER" id="PTHR35402:SF2">
    <property type="entry name" value="FLAGELLA ACCESSORY PROTEIN J"/>
    <property type="match status" value="1"/>
</dbReference>
<dbReference type="InterPro" id="IPR056569">
    <property type="entry name" value="ArlJ-like"/>
</dbReference>
<keyword evidence="1" id="KW-0812">Transmembrane</keyword>
<keyword evidence="2" id="KW-0282">Flagellum</keyword>
<dbReference type="Proteomes" id="UP000008037">
    <property type="component" value="Chromosome"/>
</dbReference>
<evidence type="ECO:0000256" key="1">
    <source>
        <dbReference type="SAM" id="Phobius"/>
    </source>
</evidence>
<keyword evidence="2" id="KW-0966">Cell projection</keyword>
<feature type="transmembrane region" description="Helical" evidence="1">
    <location>
        <begin position="256"/>
        <end position="274"/>
    </location>
</feature>
<feature type="transmembrane region" description="Helical" evidence="1">
    <location>
        <begin position="450"/>
        <end position="469"/>
    </location>
</feature>
<keyword evidence="1" id="KW-1133">Transmembrane helix</keyword>
<feature type="transmembrane region" description="Helical" evidence="1">
    <location>
        <begin position="397"/>
        <end position="416"/>
    </location>
</feature>
<sequence length="526" mass="57183">MIKYMEALQLLGLRKTTTAVTEDPSQPGVKTKGSFVPKRVDETIVYFSLLLFGISTGQIQPSDLIKTSGNTKQYGYYSQIFAKIHLLGVKWQYGLAKACELVAAEIKAEEFKLLLMKLAQVLRLGEDLSTFLSQELQAVMHGYITTYERAMRSLDMLLEMYSTMMSTSSFLVASMALLTMISGGGDSSQLVVIVTLTILMGLASFVFMAYYLFPKDRIMIKEGHSDMVKIKKMLMMALGTAASIGISLSFLNILPIPLVIAIAGVPLILPGLLARKLDAKIRKLDDSYPSFARHLGDVYSTVGSLGQSLKSVLRSDFGILNTHIESMTNRVMSRIKIEDAFDLFSKDTGSVLISAGNDVMSNALVKGANMLQVGSRLSEITTKFLEIRKKRLQSAKAFESTIIIMHVLTLAVFSLINRLLNFLAQYFALQQSVGSEGAAILSIAAGDTTLMSMILSLLIVALSGVNAMALKVSQGGLFHTIWFNMGVLLGIGGVVVYGVDIFLDSMIGDILDITESLEASAGLGDA</sequence>
<gene>
    <name evidence="2" type="primary">flaJ</name>
    <name evidence="2" type="ordered locus">Ngar_c10130</name>
</gene>
<dbReference type="EMBL" id="CP002408">
    <property type="protein sequence ID" value="AFU57955.1"/>
    <property type="molecule type" value="Genomic_DNA"/>
</dbReference>
<protein>
    <submittedName>
        <fullName evidence="2">Putative flagella assembly protein FlaJ</fullName>
    </submittedName>
</protein>
<dbReference type="InParanoid" id="K0IDX5"/>
<name>K0IDX5_NITGG</name>
<keyword evidence="1" id="KW-0472">Membrane</keyword>
<feature type="transmembrane region" description="Helical" evidence="1">
    <location>
        <begin position="161"/>
        <end position="184"/>
    </location>
</feature>
<feature type="transmembrane region" description="Helical" evidence="1">
    <location>
        <begin position="190"/>
        <end position="213"/>
    </location>
</feature>